<evidence type="ECO:0000313" key="3">
    <source>
        <dbReference type="Proteomes" id="UP001410648"/>
    </source>
</evidence>
<accession>A0ABN1AIG6</accession>
<dbReference type="RefSeq" id="WP_346023938.1">
    <property type="nucleotide sequence ID" value="NZ_BAAADA010000035.1"/>
</dbReference>
<gene>
    <name evidence="2" type="ORF">GCM10008936_04290</name>
</gene>
<organism evidence="2 3">
    <name type="scientific">Alkalibacterium indicireducens</name>
    <dbReference type="NCBI Taxonomy" id="398758"/>
    <lineage>
        <taxon>Bacteria</taxon>
        <taxon>Bacillati</taxon>
        <taxon>Bacillota</taxon>
        <taxon>Bacilli</taxon>
        <taxon>Lactobacillales</taxon>
        <taxon>Carnobacteriaceae</taxon>
        <taxon>Alkalibacterium</taxon>
    </lineage>
</organism>
<feature type="transmembrane region" description="Helical" evidence="1">
    <location>
        <begin position="7"/>
        <end position="27"/>
    </location>
</feature>
<sequence>MTLTKHIKCWISFIVIWLLVVLILLYVSDNANGFFAIVLCGIFSWIFMSYIDDIRDGRKSKKTIRKDGTA</sequence>
<name>A0ABN1AIG6_9LACT</name>
<proteinExistence type="predicted"/>
<keyword evidence="1" id="KW-0812">Transmembrane</keyword>
<protein>
    <submittedName>
        <fullName evidence="2">Uncharacterized protein</fullName>
    </submittedName>
</protein>
<keyword evidence="3" id="KW-1185">Reference proteome</keyword>
<comment type="caution">
    <text evidence="2">The sequence shown here is derived from an EMBL/GenBank/DDBJ whole genome shotgun (WGS) entry which is preliminary data.</text>
</comment>
<reference evidence="2 3" key="1">
    <citation type="journal article" date="2019" name="Int. J. Syst. Evol. Microbiol.">
        <title>The Global Catalogue of Microorganisms (GCM) 10K type strain sequencing project: providing services to taxonomists for standard genome sequencing and annotation.</title>
        <authorList>
            <consortium name="The Broad Institute Genomics Platform"/>
            <consortium name="The Broad Institute Genome Sequencing Center for Infectious Disease"/>
            <person name="Wu L."/>
            <person name="Ma J."/>
        </authorList>
    </citation>
    <scope>NUCLEOTIDE SEQUENCE [LARGE SCALE GENOMIC DNA]</scope>
    <source>
        <strain evidence="2 3">JCM 14232</strain>
    </source>
</reference>
<feature type="transmembrane region" description="Helical" evidence="1">
    <location>
        <begin position="33"/>
        <end position="51"/>
    </location>
</feature>
<keyword evidence="1" id="KW-0472">Membrane</keyword>
<dbReference type="Proteomes" id="UP001410648">
    <property type="component" value="Unassembled WGS sequence"/>
</dbReference>
<evidence type="ECO:0000256" key="1">
    <source>
        <dbReference type="SAM" id="Phobius"/>
    </source>
</evidence>
<evidence type="ECO:0000313" key="2">
    <source>
        <dbReference type="EMBL" id="GAA0477117.1"/>
    </source>
</evidence>
<dbReference type="EMBL" id="BAAADA010000035">
    <property type="protein sequence ID" value="GAA0477117.1"/>
    <property type="molecule type" value="Genomic_DNA"/>
</dbReference>
<keyword evidence="1" id="KW-1133">Transmembrane helix</keyword>